<dbReference type="GO" id="GO:0008832">
    <property type="term" value="F:dGTPase activity"/>
    <property type="evidence" value="ECO:0007669"/>
    <property type="project" value="TreeGrafter"/>
</dbReference>
<dbReference type="InterPro" id="IPR050135">
    <property type="entry name" value="dGTPase-like"/>
</dbReference>
<dbReference type="InterPro" id="IPR006674">
    <property type="entry name" value="HD_domain"/>
</dbReference>
<sequence length="413" mass="47450">MNKKKIINDPVYGFISIPSGFIFDLIQHPYFQRLRYIKQVSMTHLVYPGALHTRFQHALGAMHLMALAIETLRGKGIAITVEEEEAVLAAILLHDIGHGPFSHSLEHTLVEGVSHELLSALMMDELNTTFNGQLDKAIAIFNNRYPKKFLHQLVSGQLDIDRMDYLSRDSFFTGVAEGVISFDRIIKMLHVVDNELVIEQKGIYSVEKFLIARRLMYWQVYLHKTVLGAEQMLLKILQRAKELYEQGILLFASPSLEHFLRNKITRENFTENVTHLVHFSRLDDTDIWSAIKTWAYHDDHILRMLCSRLIARSLYRTELYSTAPQDHVIVDLEERAVKYFGITAADTAYYVWVQSIENSAYEQNNSTIKILMKDGSIQDIAEASDLSNLGTLSKKVQKFAVSFPKELLTIHHQ</sequence>
<dbReference type="PANTHER" id="PTHR11373">
    <property type="entry name" value="DEOXYNUCLEOSIDE TRIPHOSPHATE TRIPHOSPHOHYDROLASE"/>
    <property type="match status" value="1"/>
</dbReference>
<evidence type="ECO:0000259" key="1">
    <source>
        <dbReference type="SMART" id="SM00471"/>
    </source>
</evidence>
<dbReference type="SUPFAM" id="SSF109604">
    <property type="entry name" value="HD-domain/PDEase-like"/>
    <property type="match status" value="1"/>
</dbReference>
<evidence type="ECO:0000313" key="2">
    <source>
        <dbReference type="EMBL" id="SEL51012.1"/>
    </source>
</evidence>
<keyword evidence="3" id="KW-1185">Reference proteome</keyword>
<dbReference type="Proteomes" id="UP000198916">
    <property type="component" value="Unassembled WGS sequence"/>
</dbReference>
<dbReference type="Pfam" id="PF19276">
    <property type="entry name" value="HD_assoc_2"/>
    <property type="match status" value="1"/>
</dbReference>
<dbReference type="AlphaFoldDB" id="A0A1H7QSV8"/>
<dbReference type="CDD" id="cd00077">
    <property type="entry name" value="HDc"/>
    <property type="match status" value="1"/>
</dbReference>
<reference evidence="3" key="1">
    <citation type="submission" date="2016-10" db="EMBL/GenBank/DDBJ databases">
        <authorList>
            <person name="Varghese N."/>
            <person name="Submissions S."/>
        </authorList>
    </citation>
    <scope>NUCLEOTIDE SEQUENCE [LARGE SCALE GENOMIC DNA]</scope>
    <source>
        <strain evidence="3">Jip14</strain>
    </source>
</reference>
<gene>
    <name evidence="2" type="ORF">SAMN05421740_10690</name>
</gene>
<protein>
    <recommendedName>
        <fullName evidence="1">HD/PDEase domain-containing protein</fullName>
    </recommendedName>
</protein>
<evidence type="ECO:0000313" key="3">
    <source>
        <dbReference type="Proteomes" id="UP000198916"/>
    </source>
</evidence>
<dbReference type="GO" id="GO:0006203">
    <property type="term" value="P:dGTP catabolic process"/>
    <property type="evidence" value="ECO:0007669"/>
    <property type="project" value="TreeGrafter"/>
</dbReference>
<dbReference type="STRING" id="332977.SAMN05421740_10690"/>
<dbReference type="RefSeq" id="WP_090606631.1">
    <property type="nucleotide sequence ID" value="NZ_FNZR01000006.1"/>
</dbReference>
<dbReference type="PANTHER" id="PTHR11373:SF4">
    <property type="entry name" value="DEOXYNUCLEOSIDE TRIPHOSPHATE TRIPHOSPHOHYDROLASE SAMHD1"/>
    <property type="match status" value="1"/>
</dbReference>
<dbReference type="EMBL" id="FNZR01000006">
    <property type="protein sequence ID" value="SEL51012.1"/>
    <property type="molecule type" value="Genomic_DNA"/>
</dbReference>
<dbReference type="InterPro" id="IPR003607">
    <property type="entry name" value="HD/PDEase_dom"/>
</dbReference>
<feature type="domain" description="HD/PDEase" evidence="1">
    <location>
        <begin position="50"/>
        <end position="175"/>
    </location>
</feature>
<proteinExistence type="predicted"/>
<name>A0A1H7QSV8_9SPHI</name>
<dbReference type="OrthoDB" id="9803619at2"/>
<dbReference type="Pfam" id="PF01966">
    <property type="entry name" value="HD"/>
    <property type="match status" value="1"/>
</dbReference>
<dbReference type="SMART" id="SM00471">
    <property type="entry name" value="HDc"/>
    <property type="match status" value="1"/>
</dbReference>
<accession>A0A1H7QSV8</accession>
<dbReference type="InterPro" id="IPR045509">
    <property type="entry name" value="HD_assoc_2"/>
</dbReference>
<organism evidence="2 3">
    <name type="scientific">Parapedobacter koreensis</name>
    <dbReference type="NCBI Taxonomy" id="332977"/>
    <lineage>
        <taxon>Bacteria</taxon>
        <taxon>Pseudomonadati</taxon>
        <taxon>Bacteroidota</taxon>
        <taxon>Sphingobacteriia</taxon>
        <taxon>Sphingobacteriales</taxon>
        <taxon>Sphingobacteriaceae</taxon>
        <taxon>Parapedobacter</taxon>
    </lineage>
</organism>
<dbReference type="Gene3D" id="1.10.3210.10">
    <property type="entry name" value="Hypothetical protein af1432"/>
    <property type="match status" value="1"/>
</dbReference>